<keyword evidence="14" id="KW-1185">Reference proteome</keyword>
<dbReference type="Pfam" id="PF03544">
    <property type="entry name" value="TonB_C"/>
    <property type="match status" value="1"/>
</dbReference>
<dbReference type="PROSITE" id="PS52015">
    <property type="entry name" value="TONB_CTD"/>
    <property type="match status" value="1"/>
</dbReference>
<dbReference type="Gene3D" id="3.30.1150.10">
    <property type="match status" value="1"/>
</dbReference>
<keyword evidence="7" id="KW-0653">Protein transport</keyword>
<feature type="transmembrane region" description="Helical" evidence="11">
    <location>
        <begin position="12"/>
        <end position="36"/>
    </location>
</feature>
<evidence type="ECO:0000256" key="2">
    <source>
        <dbReference type="ARBA" id="ARBA00006555"/>
    </source>
</evidence>
<evidence type="ECO:0000256" key="7">
    <source>
        <dbReference type="ARBA" id="ARBA00022927"/>
    </source>
</evidence>
<keyword evidence="4" id="KW-1003">Cell membrane</keyword>
<keyword evidence="8 11" id="KW-1133">Transmembrane helix</keyword>
<evidence type="ECO:0000256" key="8">
    <source>
        <dbReference type="ARBA" id="ARBA00022989"/>
    </source>
</evidence>
<feature type="region of interest" description="Disordered" evidence="10">
    <location>
        <begin position="110"/>
        <end position="159"/>
    </location>
</feature>
<dbReference type="PANTHER" id="PTHR33446">
    <property type="entry name" value="PROTEIN TONB-RELATED"/>
    <property type="match status" value="1"/>
</dbReference>
<accession>A0ABX1CSC1</accession>
<dbReference type="InterPro" id="IPR037682">
    <property type="entry name" value="TonB_C"/>
</dbReference>
<evidence type="ECO:0000313" key="13">
    <source>
        <dbReference type="EMBL" id="NJR80206.1"/>
    </source>
</evidence>
<comment type="subcellular location">
    <subcellularLocation>
        <location evidence="1">Cell inner membrane</location>
        <topology evidence="1">Single-pass membrane protein</topology>
        <orientation evidence="1">Periplasmic side</orientation>
    </subcellularLocation>
</comment>
<dbReference type="SUPFAM" id="SSF74653">
    <property type="entry name" value="TolA/TonB C-terminal domain"/>
    <property type="match status" value="1"/>
</dbReference>
<dbReference type="PANTHER" id="PTHR33446:SF2">
    <property type="entry name" value="PROTEIN TONB"/>
    <property type="match status" value="1"/>
</dbReference>
<name>A0ABX1CSC1_9SPHN</name>
<dbReference type="InterPro" id="IPR006260">
    <property type="entry name" value="TonB/TolA_C"/>
</dbReference>
<keyword evidence="6 11" id="KW-0812">Transmembrane</keyword>
<dbReference type="InterPro" id="IPR051045">
    <property type="entry name" value="TonB-dependent_transducer"/>
</dbReference>
<dbReference type="RefSeq" id="WP_168135760.1">
    <property type="nucleotide sequence ID" value="NZ_JAAVJH010000014.1"/>
</dbReference>
<evidence type="ECO:0000256" key="11">
    <source>
        <dbReference type="SAM" id="Phobius"/>
    </source>
</evidence>
<dbReference type="NCBIfam" id="TIGR01352">
    <property type="entry name" value="tonB_Cterm"/>
    <property type="match status" value="1"/>
</dbReference>
<gene>
    <name evidence="13" type="ORF">HBH26_16620</name>
</gene>
<evidence type="ECO:0000259" key="12">
    <source>
        <dbReference type="PROSITE" id="PS52015"/>
    </source>
</evidence>
<evidence type="ECO:0000256" key="1">
    <source>
        <dbReference type="ARBA" id="ARBA00004383"/>
    </source>
</evidence>
<evidence type="ECO:0000313" key="14">
    <source>
        <dbReference type="Proteomes" id="UP000732399"/>
    </source>
</evidence>
<feature type="compositionally biased region" description="Gly residues" evidence="10">
    <location>
        <begin position="122"/>
        <end position="146"/>
    </location>
</feature>
<organism evidence="13 14">
    <name type="scientific">Sphingomonas corticis</name>
    <dbReference type="NCBI Taxonomy" id="2722791"/>
    <lineage>
        <taxon>Bacteria</taxon>
        <taxon>Pseudomonadati</taxon>
        <taxon>Pseudomonadota</taxon>
        <taxon>Alphaproteobacteria</taxon>
        <taxon>Sphingomonadales</taxon>
        <taxon>Sphingomonadaceae</taxon>
        <taxon>Sphingomonas</taxon>
    </lineage>
</organism>
<keyword evidence="5" id="KW-0997">Cell inner membrane</keyword>
<proteinExistence type="inferred from homology"/>
<evidence type="ECO:0000256" key="3">
    <source>
        <dbReference type="ARBA" id="ARBA00022448"/>
    </source>
</evidence>
<feature type="domain" description="TonB C-terminal" evidence="12">
    <location>
        <begin position="148"/>
        <end position="240"/>
    </location>
</feature>
<evidence type="ECO:0000256" key="6">
    <source>
        <dbReference type="ARBA" id="ARBA00022692"/>
    </source>
</evidence>
<feature type="compositionally biased region" description="Low complexity" evidence="10">
    <location>
        <begin position="110"/>
        <end position="121"/>
    </location>
</feature>
<sequence length="246" mass="25646">MYAVPRQQRIGSGIAAGIVTAAIGWALLNGLAGAAVREKVGETLALFRVPPPPPPERVVPKKQSTARPSGRAAPPNLRSQATPVVAPPPIVEVPLPPPPVVAAPKPFAGTQATQGAAPTVGPGTGAGGVGDGTGSGGWGDGDGGPGDETPPRWRRGRLTDADYPKGVGEAGFEGTVSVRFLVWTDGRVRECRVDRSSGNAVLDATTCRLIQQRFRYDPSRDAQGRPVPAWILENHSWVIEAAPEER</sequence>
<evidence type="ECO:0000256" key="4">
    <source>
        <dbReference type="ARBA" id="ARBA00022475"/>
    </source>
</evidence>
<evidence type="ECO:0000256" key="5">
    <source>
        <dbReference type="ARBA" id="ARBA00022519"/>
    </source>
</evidence>
<evidence type="ECO:0000256" key="10">
    <source>
        <dbReference type="SAM" id="MobiDB-lite"/>
    </source>
</evidence>
<protein>
    <submittedName>
        <fullName evidence="13">TonB family protein</fullName>
    </submittedName>
</protein>
<evidence type="ECO:0000256" key="9">
    <source>
        <dbReference type="ARBA" id="ARBA00023136"/>
    </source>
</evidence>
<keyword evidence="9 11" id="KW-0472">Membrane</keyword>
<reference evidence="13 14" key="1">
    <citation type="submission" date="2020-03" db="EMBL/GenBank/DDBJ databases">
        <authorList>
            <person name="Wang L."/>
            <person name="He N."/>
            <person name="Li Y."/>
            <person name="Fang Y."/>
            <person name="Zhang F."/>
        </authorList>
    </citation>
    <scope>NUCLEOTIDE SEQUENCE [LARGE SCALE GENOMIC DNA]</scope>
    <source>
        <strain evidence="13 14">36D10-4-7</strain>
    </source>
</reference>
<keyword evidence="3" id="KW-0813">Transport</keyword>
<feature type="region of interest" description="Disordered" evidence="10">
    <location>
        <begin position="47"/>
        <end position="83"/>
    </location>
</feature>
<comment type="similarity">
    <text evidence="2">Belongs to the TonB family.</text>
</comment>
<comment type="caution">
    <text evidence="13">The sequence shown here is derived from an EMBL/GenBank/DDBJ whole genome shotgun (WGS) entry which is preliminary data.</text>
</comment>
<dbReference type="Proteomes" id="UP000732399">
    <property type="component" value="Unassembled WGS sequence"/>
</dbReference>
<dbReference type="EMBL" id="JAAVJH010000014">
    <property type="protein sequence ID" value="NJR80206.1"/>
    <property type="molecule type" value="Genomic_DNA"/>
</dbReference>